<reference evidence="1" key="1">
    <citation type="submission" date="2022-12" db="EMBL/GenBank/DDBJ databases">
        <title>Genome Sequence of Lasiodiplodia mahajangana.</title>
        <authorList>
            <person name="Buettner E."/>
        </authorList>
    </citation>
    <scope>NUCLEOTIDE SEQUENCE</scope>
    <source>
        <strain evidence="1">VT137</strain>
    </source>
</reference>
<dbReference type="Proteomes" id="UP001153332">
    <property type="component" value="Unassembled WGS sequence"/>
</dbReference>
<dbReference type="EMBL" id="JAPUUL010000037">
    <property type="protein sequence ID" value="KAJ8133181.1"/>
    <property type="molecule type" value="Genomic_DNA"/>
</dbReference>
<evidence type="ECO:0000313" key="2">
    <source>
        <dbReference type="Proteomes" id="UP001153332"/>
    </source>
</evidence>
<name>A0ACC2K0F1_9PEZI</name>
<protein>
    <submittedName>
        <fullName evidence="1">Uncharacterized protein</fullName>
    </submittedName>
</protein>
<comment type="caution">
    <text evidence="1">The sequence shown here is derived from an EMBL/GenBank/DDBJ whole genome shotgun (WGS) entry which is preliminary data.</text>
</comment>
<gene>
    <name evidence="1" type="ORF">O1611_g447</name>
</gene>
<keyword evidence="2" id="KW-1185">Reference proteome</keyword>
<evidence type="ECO:0000313" key="1">
    <source>
        <dbReference type="EMBL" id="KAJ8133181.1"/>
    </source>
</evidence>
<organism evidence="1 2">
    <name type="scientific">Lasiodiplodia mahajangana</name>
    <dbReference type="NCBI Taxonomy" id="1108764"/>
    <lineage>
        <taxon>Eukaryota</taxon>
        <taxon>Fungi</taxon>
        <taxon>Dikarya</taxon>
        <taxon>Ascomycota</taxon>
        <taxon>Pezizomycotina</taxon>
        <taxon>Dothideomycetes</taxon>
        <taxon>Dothideomycetes incertae sedis</taxon>
        <taxon>Botryosphaeriales</taxon>
        <taxon>Botryosphaeriaceae</taxon>
        <taxon>Lasiodiplodia</taxon>
    </lineage>
</organism>
<sequence>MTATHKANKAKAEISNFRLMIETFLRELHDPLFANNDYELLHIYRREMRVLEENPKANVRLPTDSAIGFFICAMFESGRNYKEILRSLVLPFVLRFDDSSPYSAGLPQAIHVSFNDANEIHAIGTSMDIWRYNKRLHLQASMARSTRLNSLKSMCSEKFHSIFETCNKELKRDFEILENQGRGFFAAAKERRSKSSSKFPLTGETIKPMGDLKPPRYFCACRFTIASIEDPPMRRNLNRAFGIDSCAEVEAMYAIEAKAPRY</sequence>
<proteinExistence type="predicted"/>
<accession>A0ACC2K0F1</accession>